<dbReference type="GO" id="GO:0003700">
    <property type="term" value="F:DNA-binding transcription factor activity"/>
    <property type="evidence" value="ECO:0007669"/>
    <property type="project" value="InterPro"/>
</dbReference>
<dbReference type="Gene3D" id="1.10.10.60">
    <property type="entry name" value="Homeodomain-like"/>
    <property type="match status" value="2"/>
</dbReference>
<dbReference type="InterPro" id="IPR018060">
    <property type="entry name" value="HTH_AraC"/>
</dbReference>
<dbReference type="InterPro" id="IPR018062">
    <property type="entry name" value="HTH_AraC-typ_CS"/>
</dbReference>
<comment type="caution">
    <text evidence="6">The sequence shown here is derived from an EMBL/GenBank/DDBJ whole genome shotgun (WGS) entry which is preliminary data.</text>
</comment>
<organism evidence="6 7">
    <name type="scientific">Aureimonas flava</name>
    <dbReference type="NCBI Taxonomy" id="2320271"/>
    <lineage>
        <taxon>Bacteria</taxon>
        <taxon>Pseudomonadati</taxon>
        <taxon>Pseudomonadota</taxon>
        <taxon>Alphaproteobacteria</taxon>
        <taxon>Hyphomicrobiales</taxon>
        <taxon>Aurantimonadaceae</taxon>
        <taxon>Aureimonas</taxon>
    </lineage>
</organism>
<dbReference type="PRINTS" id="PR00032">
    <property type="entry name" value="HTHARAC"/>
</dbReference>
<dbReference type="Proteomes" id="UP000265750">
    <property type="component" value="Unassembled WGS sequence"/>
</dbReference>
<dbReference type="PANTHER" id="PTHR46796">
    <property type="entry name" value="HTH-TYPE TRANSCRIPTIONAL ACTIVATOR RHAS-RELATED"/>
    <property type="match status" value="1"/>
</dbReference>
<dbReference type="PROSITE" id="PS00041">
    <property type="entry name" value="HTH_ARAC_FAMILY_1"/>
    <property type="match status" value="1"/>
</dbReference>
<dbReference type="PROSITE" id="PS01124">
    <property type="entry name" value="HTH_ARAC_FAMILY_2"/>
    <property type="match status" value="1"/>
</dbReference>
<dbReference type="EMBL" id="QYRN01000011">
    <property type="protein sequence ID" value="RIX98162.1"/>
    <property type="molecule type" value="Genomic_DNA"/>
</dbReference>
<feature type="domain" description="HTH araC/xylS-type" evidence="5">
    <location>
        <begin position="189"/>
        <end position="287"/>
    </location>
</feature>
<sequence>MGNFMLDRLLSGGGFRRTLTFPRRRDGLHIMATSVGVETARGPAYDWNGRSRGHTPFSVLQHTVDGAGRLRYERRGFRVEPGQTMLVSIPHAHRYWLEPGESWSFFWIAMSGQEALRLHRAILHAAGPVFRLQPRTVEVLADICLTLREPDVTAGLASSEAYRATMALHDDLMSRTDGEGGHGATPRLERATAYARAHLEAPLDVATLAGVAGLSRAHFVRLFRRFQGVSPSEFVARERMKRATRLLINGQLSVKEIASACGFEDPNYFAKVFRRTYAISPSEFRSTGMYSTTSGADAPLDPPA</sequence>
<evidence type="ECO:0000256" key="1">
    <source>
        <dbReference type="ARBA" id="ARBA00023015"/>
    </source>
</evidence>
<evidence type="ECO:0000256" key="3">
    <source>
        <dbReference type="ARBA" id="ARBA00023159"/>
    </source>
</evidence>
<dbReference type="AlphaFoldDB" id="A0A3A1WN63"/>
<keyword evidence="1" id="KW-0805">Transcription regulation</keyword>
<dbReference type="InterPro" id="IPR037923">
    <property type="entry name" value="HTH-like"/>
</dbReference>
<dbReference type="Gene3D" id="2.60.120.280">
    <property type="entry name" value="Regulatory protein AraC"/>
    <property type="match status" value="1"/>
</dbReference>
<evidence type="ECO:0000256" key="2">
    <source>
        <dbReference type="ARBA" id="ARBA00023125"/>
    </source>
</evidence>
<evidence type="ECO:0000313" key="6">
    <source>
        <dbReference type="EMBL" id="RIX98162.1"/>
    </source>
</evidence>
<evidence type="ECO:0000256" key="4">
    <source>
        <dbReference type="ARBA" id="ARBA00023163"/>
    </source>
</evidence>
<dbReference type="RefSeq" id="WP_119541354.1">
    <property type="nucleotide sequence ID" value="NZ_QYRN01000011.1"/>
</dbReference>
<gene>
    <name evidence="6" type="ORF">D3218_17410</name>
</gene>
<dbReference type="SUPFAM" id="SSF46689">
    <property type="entry name" value="Homeodomain-like"/>
    <property type="match status" value="2"/>
</dbReference>
<keyword evidence="3" id="KW-0010">Activator</keyword>
<evidence type="ECO:0000259" key="5">
    <source>
        <dbReference type="PROSITE" id="PS01124"/>
    </source>
</evidence>
<evidence type="ECO:0000313" key="7">
    <source>
        <dbReference type="Proteomes" id="UP000265750"/>
    </source>
</evidence>
<dbReference type="InterPro" id="IPR020449">
    <property type="entry name" value="Tscrpt_reg_AraC-type_HTH"/>
</dbReference>
<proteinExistence type="predicted"/>
<dbReference type="PANTHER" id="PTHR46796:SF6">
    <property type="entry name" value="ARAC SUBFAMILY"/>
    <property type="match status" value="1"/>
</dbReference>
<dbReference type="Pfam" id="PF12833">
    <property type="entry name" value="HTH_18"/>
    <property type="match status" value="1"/>
</dbReference>
<dbReference type="Pfam" id="PF02311">
    <property type="entry name" value="AraC_binding"/>
    <property type="match status" value="1"/>
</dbReference>
<name>A0A3A1WN63_9HYPH</name>
<dbReference type="SUPFAM" id="SSF51215">
    <property type="entry name" value="Regulatory protein AraC"/>
    <property type="match status" value="1"/>
</dbReference>
<keyword evidence="2" id="KW-0238">DNA-binding</keyword>
<accession>A0A3A1WN63</accession>
<keyword evidence="7" id="KW-1185">Reference proteome</keyword>
<dbReference type="GO" id="GO:0043565">
    <property type="term" value="F:sequence-specific DNA binding"/>
    <property type="evidence" value="ECO:0007669"/>
    <property type="project" value="InterPro"/>
</dbReference>
<dbReference type="SMART" id="SM00342">
    <property type="entry name" value="HTH_ARAC"/>
    <property type="match status" value="1"/>
</dbReference>
<dbReference type="InterPro" id="IPR009057">
    <property type="entry name" value="Homeodomain-like_sf"/>
</dbReference>
<reference evidence="7" key="1">
    <citation type="submission" date="2018-09" db="EMBL/GenBank/DDBJ databases">
        <authorList>
            <person name="Tuo L."/>
        </authorList>
    </citation>
    <scope>NUCLEOTIDE SEQUENCE [LARGE SCALE GENOMIC DNA]</scope>
    <source>
        <strain evidence="7">M2BS4Y-1</strain>
    </source>
</reference>
<dbReference type="OrthoDB" id="9803764at2"/>
<dbReference type="InterPro" id="IPR050204">
    <property type="entry name" value="AraC_XylS_family_regulators"/>
</dbReference>
<keyword evidence="4" id="KW-0804">Transcription</keyword>
<dbReference type="InterPro" id="IPR003313">
    <property type="entry name" value="AraC-bd"/>
</dbReference>
<protein>
    <submittedName>
        <fullName evidence="6">AraC family transcriptional regulator</fullName>
    </submittedName>
</protein>